<dbReference type="Gene3D" id="2.40.50.100">
    <property type="match status" value="1"/>
</dbReference>
<organism evidence="2 3">
    <name type="scientific">Amycolatopsis acididurans</name>
    <dbReference type="NCBI Taxonomy" id="2724524"/>
    <lineage>
        <taxon>Bacteria</taxon>
        <taxon>Bacillati</taxon>
        <taxon>Actinomycetota</taxon>
        <taxon>Actinomycetes</taxon>
        <taxon>Pseudonocardiales</taxon>
        <taxon>Pseudonocardiaceae</taxon>
        <taxon>Amycolatopsis</taxon>
    </lineage>
</organism>
<accession>A0ABX1J3J6</accession>
<evidence type="ECO:0000313" key="2">
    <source>
        <dbReference type="EMBL" id="NKQ54375.1"/>
    </source>
</evidence>
<evidence type="ECO:0000313" key="3">
    <source>
        <dbReference type="Proteomes" id="UP000715441"/>
    </source>
</evidence>
<name>A0ABX1J3J6_9PSEU</name>
<dbReference type="Pfam" id="PF01597">
    <property type="entry name" value="GCV_H"/>
    <property type="match status" value="1"/>
</dbReference>
<proteinExistence type="predicted"/>
<dbReference type="PANTHER" id="PTHR11715:SF3">
    <property type="entry name" value="GLYCINE CLEAVAGE SYSTEM H PROTEIN-RELATED"/>
    <property type="match status" value="1"/>
</dbReference>
<dbReference type="InterPro" id="IPR002930">
    <property type="entry name" value="GCV_H"/>
</dbReference>
<sequence>MSAVTDAVWRGCVIPDDLLYDVGMNVWVRPEGDLVVLGMTDIAQTMGGRMVQITWRRLGKAFARGRSLATIESAKWVGPFPTPLTGELVASNENAFAEDIAVANRDPYGAGWIARLRPERFAEERVHLVDGHAAMQQYRKFMDEHDIHCYRCAE</sequence>
<dbReference type="PANTHER" id="PTHR11715">
    <property type="entry name" value="GLYCINE CLEAVAGE SYSTEM H PROTEIN"/>
    <property type="match status" value="1"/>
</dbReference>
<dbReference type="InterPro" id="IPR033753">
    <property type="entry name" value="GCV_H/Fam206"/>
</dbReference>
<dbReference type="EMBL" id="JAAXLS010000009">
    <property type="protein sequence ID" value="NKQ54375.1"/>
    <property type="molecule type" value="Genomic_DNA"/>
</dbReference>
<protein>
    <submittedName>
        <fullName evidence="2">Glycine cleavage system protein H</fullName>
    </submittedName>
</protein>
<dbReference type="InterPro" id="IPR011053">
    <property type="entry name" value="Single_hybrid_motif"/>
</dbReference>
<dbReference type="Proteomes" id="UP000715441">
    <property type="component" value="Unassembled WGS sequence"/>
</dbReference>
<keyword evidence="1" id="KW-0450">Lipoyl</keyword>
<dbReference type="PROSITE" id="PS00189">
    <property type="entry name" value="LIPOYL"/>
    <property type="match status" value="1"/>
</dbReference>
<evidence type="ECO:0000256" key="1">
    <source>
        <dbReference type="ARBA" id="ARBA00022823"/>
    </source>
</evidence>
<dbReference type="CDD" id="cd06848">
    <property type="entry name" value="GCS_H"/>
    <property type="match status" value="1"/>
</dbReference>
<reference evidence="2 3" key="1">
    <citation type="submission" date="2020-04" db="EMBL/GenBank/DDBJ databases">
        <title>Novel species.</title>
        <authorList>
            <person name="Teo W.F.A."/>
            <person name="Lipun K."/>
            <person name="Srisuk N."/>
            <person name="Duangmal K."/>
        </authorList>
    </citation>
    <scope>NUCLEOTIDE SEQUENCE [LARGE SCALE GENOMIC DNA]</scope>
    <source>
        <strain evidence="2 3">K13G38</strain>
    </source>
</reference>
<dbReference type="InterPro" id="IPR003016">
    <property type="entry name" value="2-oxoA_DH_lipoyl-BS"/>
</dbReference>
<gene>
    <name evidence="2" type="ORF">HFP15_15930</name>
</gene>
<keyword evidence="3" id="KW-1185">Reference proteome</keyword>
<comment type="caution">
    <text evidence="2">The sequence shown here is derived from an EMBL/GenBank/DDBJ whole genome shotgun (WGS) entry which is preliminary data.</text>
</comment>
<dbReference type="SUPFAM" id="SSF51230">
    <property type="entry name" value="Single hybrid motif"/>
    <property type="match status" value="1"/>
</dbReference>